<sequence>MRIDVWQQLYTDLTGGVQADQETFAVPLGQQQILLPIRTLPDGRGVASLILNQASFAVLDALADAVAAQLAPLQPDVVVAVPTLGLPLAEAVARRLGHNRLVPLGYSRKFWYDEALSLPLSSITTPGGGKRIYIDPRMVPLLAGRRVVVVDDVLSSGASIATVLQLLQIAGVRPLAVGAAMLQGEAWRARLDLPVMGAFSTPILQQTPAGWQVT</sequence>
<dbReference type="InterPro" id="IPR029057">
    <property type="entry name" value="PRTase-like"/>
</dbReference>
<accession>F9Y6G8</accession>
<dbReference type="GO" id="GO:0016757">
    <property type="term" value="F:glycosyltransferase activity"/>
    <property type="evidence" value="ECO:0007669"/>
    <property type="project" value="UniProtKB-KW"/>
</dbReference>
<keyword evidence="2" id="KW-0328">Glycosyltransferase</keyword>
<proteinExistence type="predicted"/>
<protein>
    <submittedName>
        <fullName evidence="2">Purine/pyrimidine phosphoribosyltransferase protein</fullName>
    </submittedName>
</protein>
<dbReference type="HOGENOM" id="CLU_073912_0_0_5"/>
<dbReference type="NCBIfam" id="NF004689">
    <property type="entry name" value="PRK06031.1"/>
    <property type="match status" value="1"/>
</dbReference>
<reference evidence="2 3" key="1">
    <citation type="journal article" date="2011" name="J. Bacteriol.">
        <title>Complete genome sequence of the industrial strain Ketogulonicigenium vulgare WSH-001.</title>
        <authorList>
            <person name="Liu L."/>
            <person name="Li Y."/>
            <person name="Zhang J."/>
            <person name="Zhou Z."/>
            <person name="Liu J."/>
            <person name="Li X."/>
            <person name="Zhou J."/>
            <person name="Du G."/>
            <person name="Wang L."/>
            <person name="Chen J."/>
        </authorList>
    </citation>
    <scope>NUCLEOTIDE SEQUENCE [LARGE SCALE GENOMIC DNA]</scope>
    <source>
        <strain evidence="2 3">WSH-001</strain>
    </source>
</reference>
<gene>
    <name evidence="2" type="ordered locus">KVU_1074</name>
</gene>
<keyword evidence="3" id="KW-1185">Reference proteome</keyword>
<dbReference type="PATRIC" id="fig|759362.5.peg.1105"/>
<dbReference type="Pfam" id="PF00156">
    <property type="entry name" value="Pribosyltran"/>
    <property type="match status" value="1"/>
</dbReference>
<dbReference type="Proteomes" id="UP000000692">
    <property type="component" value="Chromosome"/>
</dbReference>
<keyword evidence="2" id="KW-0808">Transferase</keyword>
<dbReference type="OrthoDB" id="7060065at2"/>
<dbReference type="eggNOG" id="COG0503">
    <property type="taxonomic scope" value="Bacteria"/>
</dbReference>
<dbReference type="AlphaFoldDB" id="F9Y6G8"/>
<evidence type="ECO:0000259" key="1">
    <source>
        <dbReference type="Pfam" id="PF00156"/>
    </source>
</evidence>
<dbReference type="SUPFAM" id="SSF53271">
    <property type="entry name" value="PRTase-like"/>
    <property type="match status" value="1"/>
</dbReference>
<name>F9Y6G8_KETVW</name>
<dbReference type="Gene3D" id="3.40.50.2020">
    <property type="match status" value="1"/>
</dbReference>
<dbReference type="PANTHER" id="PTHR43218">
    <property type="entry name" value="PHOSPHORIBOSYLTRANSFERASE-RELATED"/>
    <property type="match status" value="1"/>
</dbReference>
<dbReference type="RefSeq" id="WP_013384372.1">
    <property type="nucleotide sequence ID" value="NC_017384.1"/>
</dbReference>
<feature type="domain" description="Phosphoribosyltransferase" evidence="1">
    <location>
        <begin position="52"/>
        <end position="182"/>
    </location>
</feature>
<organism evidence="2 3">
    <name type="scientific">Ketogulonicigenium vulgare (strain WSH-001)</name>
    <dbReference type="NCBI Taxonomy" id="759362"/>
    <lineage>
        <taxon>Bacteria</taxon>
        <taxon>Pseudomonadati</taxon>
        <taxon>Pseudomonadota</taxon>
        <taxon>Alphaproteobacteria</taxon>
        <taxon>Rhodobacterales</taxon>
        <taxon>Roseobacteraceae</taxon>
        <taxon>Ketogulonicigenium</taxon>
    </lineage>
</organism>
<dbReference type="InterPro" id="IPR000836">
    <property type="entry name" value="PRTase_dom"/>
</dbReference>
<dbReference type="PANTHER" id="PTHR43218:SF1">
    <property type="entry name" value="PHOSPHORIBOSYLTRANSFERASE"/>
    <property type="match status" value="1"/>
</dbReference>
<evidence type="ECO:0000313" key="2">
    <source>
        <dbReference type="EMBL" id="AEM40914.1"/>
    </source>
</evidence>
<evidence type="ECO:0000313" key="3">
    <source>
        <dbReference type="Proteomes" id="UP000000692"/>
    </source>
</evidence>
<dbReference type="EMBL" id="CP002018">
    <property type="protein sequence ID" value="AEM40914.1"/>
    <property type="molecule type" value="Genomic_DNA"/>
</dbReference>
<dbReference type="KEGG" id="kvl:KVU_1074"/>